<feature type="compositionally biased region" description="Basic residues" evidence="1">
    <location>
        <begin position="78"/>
        <end position="100"/>
    </location>
</feature>
<feature type="compositionally biased region" description="Low complexity" evidence="1">
    <location>
        <begin position="127"/>
        <end position="138"/>
    </location>
</feature>
<feature type="compositionally biased region" description="Basic residues" evidence="1">
    <location>
        <begin position="189"/>
        <end position="206"/>
    </location>
</feature>
<feature type="region of interest" description="Disordered" evidence="1">
    <location>
        <begin position="182"/>
        <end position="266"/>
    </location>
</feature>
<sequence>ERSRLPRADHHRHRRQLRHRGRVRPRVREAGFGRRARSPTSGPAGEAGRRVGGRPRYPGHGDTLRSEPPRRGPDARRGGRPARARGHQPRQQRGLRHLRAVPRGGSRSSSARDRRERRERRGHQPGVRRAAARGWYRGADQRREHGGVPAHPEHGRLRGEQSVCPELHRGLVAGVFGHGAAGAPAISRSHPHRVQRRHRGRYHGARPHLPGAGGCRGDGVAGARPPHAAAQRRLRPSEPRDGGPESSSEPEAGGAGRGFNDEDRRV</sequence>
<evidence type="ECO:0000256" key="1">
    <source>
        <dbReference type="SAM" id="MobiDB-lite"/>
    </source>
</evidence>
<reference evidence="2" key="1">
    <citation type="submission" date="2020-02" db="EMBL/GenBank/DDBJ databases">
        <authorList>
            <person name="Meier V. D."/>
        </authorList>
    </citation>
    <scope>NUCLEOTIDE SEQUENCE</scope>
    <source>
        <strain evidence="2">AVDCRST_MAG03</strain>
    </source>
</reference>
<feature type="compositionally biased region" description="Basic and acidic residues" evidence="1">
    <location>
        <begin position="62"/>
        <end position="77"/>
    </location>
</feature>
<dbReference type="EMBL" id="CADCUT010000152">
    <property type="protein sequence ID" value="CAA9419973.1"/>
    <property type="molecule type" value="Genomic_DNA"/>
</dbReference>
<gene>
    <name evidence="2" type="ORF">AVDCRST_MAG03-2482</name>
</gene>
<protein>
    <submittedName>
        <fullName evidence="2">Uncharacterized protein</fullName>
    </submittedName>
</protein>
<feature type="region of interest" description="Disordered" evidence="1">
    <location>
        <begin position="1"/>
        <end position="158"/>
    </location>
</feature>
<feature type="compositionally biased region" description="Basic and acidic residues" evidence="1">
    <location>
        <begin position="139"/>
        <end position="158"/>
    </location>
</feature>
<dbReference type="AlphaFoldDB" id="A0A6J4PR57"/>
<feature type="compositionally biased region" description="Gly residues" evidence="1">
    <location>
        <begin position="211"/>
        <end position="220"/>
    </location>
</feature>
<name>A0A6J4PR57_9ACTN</name>
<organism evidence="2">
    <name type="scientific">uncultured Rubrobacteraceae bacterium</name>
    <dbReference type="NCBI Taxonomy" id="349277"/>
    <lineage>
        <taxon>Bacteria</taxon>
        <taxon>Bacillati</taxon>
        <taxon>Actinomycetota</taxon>
        <taxon>Rubrobacteria</taxon>
        <taxon>Rubrobacterales</taxon>
        <taxon>Rubrobacteraceae</taxon>
        <taxon>environmental samples</taxon>
    </lineage>
</organism>
<proteinExistence type="predicted"/>
<feature type="non-terminal residue" evidence="2">
    <location>
        <position position="266"/>
    </location>
</feature>
<evidence type="ECO:0000313" key="2">
    <source>
        <dbReference type="EMBL" id="CAA9419973.1"/>
    </source>
</evidence>
<accession>A0A6J4PR57</accession>
<feature type="compositionally biased region" description="Basic residues" evidence="1">
    <location>
        <begin position="9"/>
        <end position="25"/>
    </location>
</feature>
<feature type="non-terminal residue" evidence="2">
    <location>
        <position position="1"/>
    </location>
</feature>